<dbReference type="SUPFAM" id="SSF52218">
    <property type="entry name" value="Flavoproteins"/>
    <property type="match status" value="1"/>
</dbReference>
<evidence type="ECO:0000313" key="1">
    <source>
        <dbReference type="EMBL" id="MFH5210725.1"/>
    </source>
</evidence>
<evidence type="ECO:0000313" key="3">
    <source>
        <dbReference type="EMBL" id="MFH5241115.1"/>
    </source>
</evidence>
<dbReference type="InterPro" id="IPR029039">
    <property type="entry name" value="Flavoprotein-like_sf"/>
</dbReference>
<sequence>MKTVLVTSSKSPHANTRRIATALGEVLDARVVSPEDATPDVLMEADRVGFGSGVYWMSYDKRLAECIRSLPDMSGRDAFTFGTSGLPETPFRRYTRRLASVLEHQGFRVVGSFNCRGLDTWGPFKLLGGVSKGHPDDNDIAAARTFAAALG</sequence>
<evidence type="ECO:0000313" key="5">
    <source>
        <dbReference type="Proteomes" id="UP001609176"/>
    </source>
</evidence>
<proteinExistence type="predicted"/>
<protein>
    <submittedName>
        <fullName evidence="1">Flavodoxin family protein</fullName>
    </submittedName>
</protein>
<dbReference type="EMBL" id="JBIMSN010000042">
    <property type="protein sequence ID" value="MFH5229015.1"/>
    <property type="molecule type" value="Genomic_DNA"/>
</dbReference>
<keyword evidence="6" id="KW-1185">Reference proteome</keyword>
<dbReference type="Proteomes" id="UP001609176">
    <property type="component" value="Unassembled WGS sequence"/>
</dbReference>
<comment type="caution">
    <text evidence="1">The sequence shown here is derived from an EMBL/GenBank/DDBJ whole genome shotgun (WGS) entry which is preliminary data.</text>
</comment>
<dbReference type="Gene3D" id="3.40.50.360">
    <property type="match status" value="1"/>
</dbReference>
<reference evidence="4 5" key="1">
    <citation type="submission" date="2024-10" db="EMBL/GenBank/DDBJ databases">
        <authorList>
            <person name="Riesco R."/>
        </authorList>
    </citation>
    <scope>NUCLEOTIDE SEQUENCE [LARGE SCALE GENOMIC DNA]</scope>
    <source>
        <strain evidence="3 5">NCIMB 15448</strain>
        <strain evidence="1 4">NCIMB 15449</strain>
        <strain evidence="2 6">NCIMB 15450</strain>
    </source>
</reference>
<dbReference type="EMBL" id="JBIMSP010000004">
    <property type="protein sequence ID" value="MFH5241115.1"/>
    <property type="molecule type" value="Genomic_DNA"/>
</dbReference>
<evidence type="ECO:0000313" key="2">
    <source>
        <dbReference type="EMBL" id="MFH5229015.1"/>
    </source>
</evidence>
<organism evidence="1 4">
    <name type="scientific">Antrihabitans spumae</name>
    <dbReference type="NCBI Taxonomy" id="3373370"/>
    <lineage>
        <taxon>Bacteria</taxon>
        <taxon>Bacillati</taxon>
        <taxon>Actinomycetota</taxon>
        <taxon>Actinomycetes</taxon>
        <taxon>Mycobacteriales</taxon>
        <taxon>Nocardiaceae</taxon>
        <taxon>Antrihabitans</taxon>
    </lineage>
</organism>
<name>A0ABW7JRT3_9NOCA</name>
<gene>
    <name evidence="3" type="ORF">ACHIPV_04345</name>
    <name evidence="1" type="ORF">ACHIPZ_21345</name>
    <name evidence="2" type="ORF">ACHIRB_10570</name>
</gene>
<dbReference type="Proteomes" id="UP001609219">
    <property type="component" value="Unassembled WGS sequence"/>
</dbReference>
<dbReference type="RefSeq" id="WP_395116684.1">
    <property type="nucleotide sequence ID" value="NZ_JBIMSN010000042.1"/>
</dbReference>
<accession>A0ABW7JRT3</accession>
<evidence type="ECO:0000313" key="6">
    <source>
        <dbReference type="Proteomes" id="UP001609219"/>
    </source>
</evidence>
<evidence type="ECO:0000313" key="4">
    <source>
        <dbReference type="Proteomes" id="UP001609175"/>
    </source>
</evidence>
<dbReference type="Proteomes" id="UP001609175">
    <property type="component" value="Unassembled WGS sequence"/>
</dbReference>
<dbReference type="EMBL" id="JBIMSO010000066">
    <property type="protein sequence ID" value="MFH5210725.1"/>
    <property type="molecule type" value="Genomic_DNA"/>
</dbReference>